<reference evidence="1" key="1">
    <citation type="submission" date="2018-05" db="EMBL/GenBank/DDBJ databases">
        <authorList>
            <person name="Lanie J.A."/>
            <person name="Ng W.-L."/>
            <person name="Kazmierczak K.M."/>
            <person name="Andrzejewski T.M."/>
            <person name="Davidsen T.M."/>
            <person name="Wayne K.J."/>
            <person name="Tettelin H."/>
            <person name="Glass J.I."/>
            <person name="Rusch D."/>
            <person name="Podicherti R."/>
            <person name="Tsui H.-C.T."/>
            <person name="Winkler M.E."/>
        </authorList>
    </citation>
    <scope>NUCLEOTIDE SEQUENCE</scope>
</reference>
<sequence>MGNDQCQEGMMVGAYDTLRGLASADASPCKRLISEG</sequence>
<dbReference type="EMBL" id="UINC01057482">
    <property type="protein sequence ID" value="SVB78682.1"/>
    <property type="molecule type" value="Genomic_DNA"/>
</dbReference>
<accession>A0A382GUX4</accession>
<organism evidence="1">
    <name type="scientific">marine metagenome</name>
    <dbReference type="NCBI Taxonomy" id="408172"/>
    <lineage>
        <taxon>unclassified sequences</taxon>
        <taxon>metagenomes</taxon>
        <taxon>ecological metagenomes</taxon>
    </lineage>
</organism>
<evidence type="ECO:0000313" key="1">
    <source>
        <dbReference type="EMBL" id="SVB78682.1"/>
    </source>
</evidence>
<gene>
    <name evidence="1" type="ORF">METZ01_LOCUS231536</name>
</gene>
<proteinExistence type="predicted"/>
<protein>
    <submittedName>
        <fullName evidence="1">Uncharacterized protein</fullName>
    </submittedName>
</protein>
<dbReference type="AlphaFoldDB" id="A0A382GUX4"/>
<name>A0A382GUX4_9ZZZZ</name>